<evidence type="ECO:0000256" key="1">
    <source>
        <dbReference type="SAM" id="Phobius"/>
    </source>
</evidence>
<dbReference type="InterPro" id="IPR013431">
    <property type="entry name" value="Delta_60_rpt"/>
</dbReference>
<name>A0A7G6WUN1_9ACTN</name>
<keyword evidence="1" id="KW-0812">Transmembrane</keyword>
<dbReference type="InterPro" id="IPR011047">
    <property type="entry name" value="Quinoprotein_ADH-like_sf"/>
</dbReference>
<keyword evidence="1" id="KW-0472">Membrane</keyword>
<dbReference type="EMBL" id="CP043661">
    <property type="protein sequence ID" value="QNE17696.1"/>
    <property type="molecule type" value="Genomic_DNA"/>
</dbReference>
<evidence type="ECO:0000313" key="2">
    <source>
        <dbReference type="EMBL" id="QNE17696.1"/>
    </source>
</evidence>
<dbReference type="Proteomes" id="UP000515563">
    <property type="component" value="Chromosome"/>
</dbReference>
<dbReference type="Pfam" id="PF17164">
    <property type="entry name" value="DUF5122"/>
    <property type="match status" value="1"/>
</dbReference>
<keyword evidence="1" id="KW-1133">Transmembrane helix</keyword>
<reference evidence="2 3" key="2">
    <citation type="journal article" date="2020" name="Microbiol. Resour. Announc.">
        <title>Antarctic desert soil bacteria exhibit high novel natural product potential, evaluated through long-read genome sequencing and comparative genomics.</title>
        <authorList>
            <person name="Benaud N."/>
            <person name="Edwards R.J."/>
            <person name="Amos T.G."/>
            <person name="D'Agostino P.M."/>
            <person name="Gutierrez-Chavez C."/>
            <person name="Montgomery K."/>
            <person name="Nicetic I."/>
            <person name="Ferrari B.C."/>
        </authorList>
    </citation>
    <scope>NUCLEOTIDE SEQUENCE [LARGE SCALE GENOMIC DNA]</scope>
    <source>
        <strain evidence="2 3">SPB151</strain>
    </source>
</reference>
<reference evidence="3" key="1">
    <citation type="submission" date="2019-09" db="EMBL/GenBank/DDBJ databases">
        <title>Antimicrobial potential of Antarctic Bacteria.</title>
        <authorList>
            <person name="Benaud N."/>
            <person name="Edwards R.J."/>
            <person name="Ferrari B.C."/>
        </authorList>
    </citation>
    <scope>NUCLEOTIDE SEQUENCE [LARGE SCALE GENOMIC DNA]</scope>
    <source>
        <strain evidence="3">SPB151</strain>
    </source>
</reference>
<proteinExistence type="predicted"/>
<dbReference type="AlphaFoldDB" id="A0A7G6WUN1"/>
<organism evidence="2 3">
    <name type="scientific">Kribbella qitaiheensis</name>
    <dbReference type="NCBI Taxonomy" id="1544730"/>
    <lineage>
        <taxon>Bacteria</taxon>
        <taxon>Bacillati</taxon>
        <taxon>Actinomycetota</taxon>
        <taxon>Actinomycetes</taxon>
        <taxon>Propionibacteriales</taxon>
        <taxon>Kribbellaceae</taxon>
        <taxon>Kribbella</taxon>
    </lineage>
</organism>
<accession>A0A7G6WUN1</accession>
<dbReference type="KEGG" id="kqi:F1D05_06995"/>
<dbReference type="Gene3D" id="2.80.10.50">
    <property type="match status" value="1"/>
</dbReference>
<feature type="transmembrane region" description="Helical" evidence="1">
    <location>
        <begin position="36"/>
        <end position="56"/>
    </location>
</feature>
<protein>
    <submittedName>
        <fullName evidence="2">Uncharacterized protein</fullName>
    </submittedName>
</protein>
<evidence type="ECO:0000313" key="3">
    <source>
        <dbReference type="Proteomes" id="UP000515563"/>
    </source>
</evidence>
<sequence length="452" mass="47300">MSESSASFATCLAAAPVATSQSDPDHGLDSLRMKKLVLAIGVALTAVAAAVVVFLGGPSNASPISQDAVVSPNPSDKTPRVQDGAVYKMLYTGGVTFVGGQFTQVKTYTNTGTFNRNRLFAFNASTGGVTGLHATFNSEVWALATDGTNLWVGGYFNTVNGVKRTGVVKLNPATGAVDTKFNANLNGSVTDMAYVKGRLILGGSFSKHLAAVNPATGGDTGYINIAFAGAPNYGDPGPTKVFRFAVNPAGTRIALVGTFTSVGGQARQRAAMINLGTSSASVSGWYSSLWNNTCSTAAPSYTRDVDFSPDGSFFVIVTTGAGFPDEKNRLCDSASRWNTNDQKTTYPIWVNYTGGDTLLSVQVTRAAVYVQGHQRWLNNPHGDNFPGDGAVDRPGIGALNPSTGNAYSWNPTKERGVGGYDLLLSPGGLWVGSDTTHIGGEVHERLAFLPLP</sequence>
<dbReference type="SUPFAM" id="SSF50998">
    <property type="entry name" value="Quinoprotein alcohol dehydrogenase-like"/>
    <property type="match status" value="1"/>
</dbReference>
<gene>
    <name evidence="2" type="ORF">F1D05_06995</name>
</gene>
<keyword evidence="3" id="KW-1185">Reference proteome</keyword>